<comment type="caution">
    <text evidence="1">The sequence shown here is derived from an EMBL/GenBank/DDBJ whole genome shotgun (WGS) entry which is preliminary data.</text>
</comment>
<dbReference type="EMBL" id="MTYJ01000277">
    <property type="protein sequence ID" value="OWA52618.1"/>
    <property type="molecule type" value="Genomic_DNA"/>
</dbReference>
<gene>
    <name evidence="1" type="ORF">BV898_17066</name>
</gene>
<dbReference type="OrthoDB" id="6756250at2759"/>
<dbReference type="AlphaFoldDB" id="A0A9X6NGJ5"/>
<reference evidence="2" key="1">
    <citation type="submission" date="2017-01" db="EMBL/GenBank/DDBJ databases">
        <title>Comparative genomics of anhydrobiosis in the tardigrade Hypsibius dujardini.</title>
        <authorList>
            <person name="Yoshida Y."/>
            <person name="Koutsovoulos G."/>
            <person name="Laetsch D."/>
            <person name="Stevens L."/>
            <person name="Kumar S."/>
            <person name="Horikawa D."/>
            <person name="Ishino K."/>
            <person name="Komine S."/>
            <person name="Tomita M."/>
            <person name="Blaxter M."/>
            <person name="Arakawa K."/>
        </authorList>
    </citation>
    <scope>NUCLEOTIDE SEQUENCE [LARGE SCALE GENOMIC DNA]</scope>
    <source>
        <strain evidence="2">Z151</strain>
    </source>
</reference>
<keyword evidence="2" id="KW-1185">Reference proteome</keyword>
<evidence type="ECO:0000313" key="1">
    <source>
        <dbReference type="EMBL" id="OWA52618.1"/>
    </source>
</evidence>
<accession>A0A9X6NGJ5</accession>
<proteinExistence type="predicted"/>
<organism evidence="1 2">
    <name type="scientific">Hypsibius exemplaris</name>
    <name type="common">Freshwater tardigrade</name>
    <dbReference type="NCBI Taxonomy" id="2072580"/>
    <lineage>
        <taxon>Eukaryota</taxon>
        <taxon>Metazoa</taxon>
        <taxon>Ecdysozoa</taxon>
        <taxon>Tardigrada</taxon>
        <taxon>Eutardigrada</taxon>
        <taxon>Parachela</taxon>
        <taxon>Hypsibioidea</taxon>
        <taxon>Hypsibiidae</taxon>
        <taxon>Hypsibius</taxon>
    </lineage>
</organism>
<dbReference type="Proteomes" id="UP000192578">
    <property type="component" value="Unassembled WGS sequence"/>
</dbReference>
<name>A0A9X6NGJ5_HYPEX</name>
<protein>
    <submittedName>
        <fullName evidence="1">Uncharacterized protein</fullName>
    </submittedName>
</protein>
<evidence type="ECO:0000313" key="2">
    <source>
        <dbReference type="Proteomes" id="UP000192578"/>
    </source>
</evidence>
<sequence length="92" mass="10457">MAQKATEILRQEFEHESLAFLENLLMFIKDAAAGKDGTRAKFSIYQAFSDQILVTRRMMEDELDRYIAAADFVEHVKGLIVLYGPDCVLNAN</sequence>